<feature type="transmembrane region" description="Helical" evidence="1">
    <location>
        <begin position="102"/>
        <end position="123"/>
    </location>
</feature>
<organism evidence="3 4">
    <name type="scientific">Ancylomarina euxinus</name>
    <dbReference type="NCBI Taxonomy" id="2283627"/>
    <lineage>
        <taxon>Bacteria</taxon>
        <taxon>Pseudomonadati</taxon>
        <taxon>Bacteroidota</taxon>
        <taxon>Bacteroidia</taxon>
        <taxon>Marinilabiliales</taxon>
        <taxon>Marinifilaceae</taxon>
        <taxon>Ancylomarina</taxon>
    </lineage>
</organism>
<evidence type="ECO:0000256" key="1">
    <source>
        <dbReference type="SAM" id="Phobius"/>
    </source>
</evidence>
<dbReference type="Pfam" id="PF02517">
    <property type="entry name" value="Rce1-like"/>
    <property type="match status" value="1"/>
</dbReference>
<evidence type="ECO:0000313" key="3">
    <source>
        <dbReference type="EMBL" id="RRG22602.1"/>
    </source>
</evidence>
<accession>A0A425Y361</accession>
<feature type="transmembrane region" description="Helical" evidence="1">
    <location>
        <begin position="194"/>
        <end position="213"/>
    </location>
</feature>
<dbReference type="GO" id="GO:0004175">
    <property type="term" value="F:endopeptidase activity"/>
    <property type="evidence" value="ECO:0007669"/>
    <property type="project" value="UniProtKB-ARBA"/>
</dbReference>
<feature type="domain" description="CAAX prenyl protease 2/Lysostaphin resistance protein A-like" evidence="2">
    <location>
        <begin position="139"/>
        <end position="230"/>
    </location>
</feature>
<protein>
    <submittedName>
        <fullName evidence="3">CPBP family intramembrane metalloprotease</fullName>
    </submittedName>
</protein>
<dbReference type="RefSeq" id="WP_125030229.1">
    <property type="nucleotide sequence ID" value="NZ_JAPXVP010000001.1"/>
</dbReference>
<keyword evidence="1" id="KW-0472">Membrane</keyword>
<dbReference type="PANTHER" id="PTHR39430:SF1">
    <property type="entry name" value="PROTEASE"/>
    <property type="match status" value="1"/>
</dbReference>
<dbReference type="EMBL" id="QQWG01000005">
    <property type="protein sequence ID" value="RRG22602.1"/>
    <property type="molecule type" value="Genomic_DNA"/>
</dbReference>
<feature type="transmembrane region" description="Helical" evidence="1">
    <location>
        <begin position="18"/>
        <end position="43"/>
    </location>
</feature>
<keyword evidence="1" id="KW-1133">Transmembrane helix</keyword>
<keyword evidence="3" id="KW-0378">Hydrolase</keyword>
<reference evidence="3 4" key="1">
    <citation type="submission" date="2018-07" db="EMBL/GenBank/DDBJ databases">
        <title>Draft genome sequence of Ancylomarina sp. M1P.</title>
        <authorList>
            <person name="Yadav S."/>
            <person name="Villanueva L."/>
            <person name="Damste J.S.S."/>
        </authorList>
    </citation>
    <scope>NUCLEOTIDE SEQUENCE [LARGE SCALE GENOMIC DNA]</scope>
    <source>
        <strain evidence="3 4">M1P</strain>
    </source>
</reference>
<dbReference type="InterPro" id="IPR003675">
    <property type="entry name" value="Rce1/LyrA-like_dom"/>
</dbReference>
<keyword evidence="4" id="KW-1185">Reference proteome</keyword>
<dbReference type="PANTHER" id="PTHR39430">
    <property type="entry name" value="MEMBRANE-ASSOCIATED PROTEASE-RELATED"/>
    <property type="match status" value="1"/>
</dbReference>
<comment type="caution">
    <text evidence="3">The sequence shown here is derived from an EMBL/GenBank/DDBJ whole genome shotgun (WGS) entry which is preliminary data.</text>
</comment>
<evidence type="ECO:0000313" key="4">
    <source>
        <dbReference type="Proteomes" id="UP000285794"/>
    </source>
</evidence>
<name>A0A425Y361_9BACT</name>
<dbReference type="GO" id="GO:0008237">
    <property type="term" value="F:metallopeptidase activity"/>
    <property type="evidence" value="ECO:0007669"/>
    <property type="project" value="UniProtKB-KW"/>
</dbReference>
<dbReference type="GO" id="GO:0006508">
    <property type="term" value="P:proteolysis"/>
    <property type="evidence" value="ECO:0007669"/>
    <property type="project" value="UniProtKB-KW"/>
</dbReference>
<evidence type="ECO:0000259" key="2">
    <source>
        <dbReference type="Pfam" id="PF02517"/>
    </source>
</evidence>
<keyword evidence="3" id="KW-0482">Metalloprotease</keyword>
<dbReference type="GO" id="GO:0080120">
    <property type="term" value="P:CAAX-box protein maturation"/>
    <property type="evidence" value="ECO:0007669"/>
    <property type="project" value="UniProtKB-ARBA"/>
</dbReference>
<dbReference type="OrthoDB" id="324900at2"/>
<keyword evidence="1" id="KW-0812">Transmembrane</keyword>
<keyword evidence="3" id="KW-0645">Protease</keyword>
<feature type="transmembrane region" description="Helical" evidence="1">
    <location>
        <begin position="267"/>
        <end position="286"/>
    </location>
</feature>
<proteinExistence type="predicted"/>
<dbReference type="AlphaFoldDB" id="A0A425Y361"/>
<gene>
    <name evidence="3" type="ORF">DWB61_07255</name>
</gene>
<sequence length="302" mass="33810">MSDENPIVREEAKSNIPVAIRIILVILGTLFIGGLFSFIASLIISGSLDSLHQTQEMNLRELFFTQGAGLIGALAVIFFFRKNIDKRSISSMGFSIKGKSKDLLWGLLSATGIMLVGTGILYINNSISITSIHFDTSDFIYGFLLFIIVALNEEILCRGYILNNLMDSTNPYWSLIISSTIFTLGHSFNDNLSLFGITNLFIAGILLGSTYIYTRNLWFPISLHLFWNFIQGCVFDYNVSGLNVSSVFKFNILIKNSFNGGDFGFEGSWLCTLLSSITILVIIYYYKRQNTPAIRRQKAPLM</sequence>
<dbReference type="Proteomes" id="UP000285794">
    <property type="component" value="Unassembled WGS sequence"/>
</dbReference>
<feature type="transmembrane region" description="Helical" evidence="1">
    <location>
        <begin position="139"/>
        <end position="160"/>
    </location>
</feature>
<feature type="transmembrane region" description="Helical" evidence="1">
    <location>
        <begin position="63"/>
        <end position="81"/>
    </location>
</feature>